<feature type="region of interest" description="Disordered" evidence="1">
    <location>
        <begin position="169"/>
        <end position="189"/>
    </location>
</feature>
<accession>A0A1N6DG58</accession>
<organism evidence="3 4">
    <name type="scientific">Parasphingorhabdus marina DSM 22363</name>
    <dbReference type="NCBI Taxonomy" id="1123272"/>
    <lineage>
        <taxon>Bacteria</taxon>
        <taxon>Pseudomonadati</taxon>
        <taxon>Pseudomonadota</taxon>
        <taxon>Alphaproteobacteria</taxon>
        <taxon>Sphingomonadales</taxon>
        <taxon>Sphingomonadaceae</taxon>
        <taxon>Parasphingorhabdus</taxon>
    </lineage>
</organism>
<evidence type="ECO:0000313" key="3">
    <source>
        <dbReference type="EMBL" id="SIN69770.1"/>
    </source>
</evidence>
<evidence type="ECO:0000313" key="4">
    <source>
        <dbReference type="Proteomes" id="UP000185192"/>
    </source>
</evidence>
<dbReference type="RefSeq" id="WP_143182777.1">
    <property type="nucleotide sequence ID" value="NZ_FSQW01000001.1"/>
</dbReference>
<evidence type="ECO:0000256" key="2">
    <source>
        <dbReference type="SAM" id="SignalP"/>
    </source>
</evidence>
<name>A0A1N6DG58_9SPHN</name>
<gene>
    <name evidence="3" type="ORF">SAMN02745824_1896</name>
</gene>
<feature type="chain" id="PRO_5012342294" description="DUF1579 domain-containing protein" evidence="2">
    <location>
        <begin position="43"/>
        <end position="205"/>
    </location>
</feature>
<feature type="region of interest" description="Disordered" evidence="1">
    <location>
        <begin position="41"/>
        <end position="60"/>
    </location>
</feature>
<reference evidence="4" key="1">
    <citation type="submission" date="2016-11" db="EMBL/GenBank/DDBJ databases">
        <authorList>
            <person name="Varghese N."/>
            <person name="Submissions S."/>
        </authorList>
    </citation>
    <scope>NUCLEOTIDE SEQUENCE [LARGE SCALE GENOMIC DNA]</scope>
    <source>
        <strain evidence="4">DSM 22363</strain>
    </source>
</reference>
<feature type="signal peptide" evidence="2">
    <location>
        <begin position="1"/>
        <end position="42"/>
    </location>
</feature>
<dbReference type="Proteomes" id="UP000185192">
    <property type="component" value="Unassembled WGS sequence"/>
</dbReference>
<keyword evidence="4" id="KW-1185">Reference proteome</keyword>
<protein>
    <recommendedName>
        <fullName evidence="5">DUF1579 domain-containing protein</fullName>
    </recommendedName>
</protein>
<evidence type="ECO:0000256" key="1">
    <source>
        <dbReference type="SAM" id="MobiDB-lite"/>
    </source>
</evidence>
<sequence>MSEYRNLFGLNRPAAWASSFARVCGMVAVASIMTTTPSPAFAQTAGGSGTPSKPAPPCSTPEHRAFDFWIGEWDVTSSASTTATAINRISVQHGGCVIREEYETNGGYSGMSMSFYDAPRKRWHQTWMGVDGTPLYIEGGPNAEGQMVLSNANWPGYVAGTTVNRVTWTPNPDGSVRQHWQKSDDGGKSWSDVFDGLYVKRKAGK</sequence>
<proteinExistence type="predicted"/>
<dbReference type="OrthoDB" id="8902597at2"/>
<dbReference type="STRING" id="1123272.SAMN02745824_1896"/>
<dbReference type="AlphaFoldDB" id="A0A1N6DG58"/>
<keyword evidence="2" id="KW-0732">Signal</keyword>
<evidence type="ECO:0008006" key="5">
    <source>
        <dbReference type="Google" id="ProtNLM"/>
    </source>
</evidence>
<dbReference type="EMBL" id="FSQW01000001">
    <property type="protein sequence ID" value="SIN69770.1"/>
    <property type="molecule type" value="Genomic_DNA"/>
</dbReference>